<feature type="region of interest" description="Disordered" evidence="1">
    <location>
        <begin position="52"/>
        <end position="71"/>
    </location>
</feature>
<sequence length="71" mass="7837">MSKMSERVGHVFSKFAGIKFFAWALSLTRACSKVPYDVTSRCLQGIRYSRHAGISAPNMPSPTAASQCKLR</sequence>
<organism evidence="2 3">
    <name type="scientific">Ancylostoma ceylanicum</name>
    <dbReference type="NCBI Taxonomy" id="53326"/>
    <lineage>
        <taxon>Eukaryota</taxon>
        <taxon>Metazoa</taxon>
        <taxon>Ecdysozoa</taxon>
        <taxon>Nematoda</taxon>
        <taxon>Chromadorea</taxon>
        <taxon>Rhabditida</taxon>
        <taxon>Rhabditina</taxon>
        <taxon>Rhabditomorpha</taxon>
        <taxon>Strongyloidea</taxon>
        <taxon>Ancylostomatidae</taxon>
        <taxon>Ancylostomatinae</taxon>
        <taxon>Ancylostoma</taxon>
    </lineage>
</organism>
<name>A0A016TBN5_9BILA</name>
<dbReference type="AlphaFoldDB" id="A0A016TBN5"/>
<keyword evidence="3" id="KW-1185">Reference proteome</keyword>
<comment type="caution">
    <text evidence="2">The sequence shown here is derived from an EMBL/GenBank/DDBJ whole genome shotgun (WGS) entry which is preliminary data.</text>
</comment>
<dbReference type="Proteomes" id="UP000024635">
    <property type="component" value="Unassembled WGS sequence"/>
</dbReference>
<gene>
    <name evidence="2" type="primary">Acey_s0118.g770</name>
    <name evidence="2" type="ORF">Y032_0118g770</name>
</gene>
<evidence type="ECO:0000256" key="1">
    <source>
        <dbReference type="SAM" id="MobiDB-lite"/>
    </source>
</evidence>
<evidence type="ECO:0000313" key="3">
    <source>
        <dbReference type="Proteomes" id="UP000024635"/>
    </source>
</evidence>
<reference evidence="3" key="1">
    <citation type="journal article" date="2015" name="Nat. Genet.">
        <title>The genome and transcriptome of the zoonotic hookworm Ancylostoma ceylanicum identify infection-specific gene families.</title>
        <authorList>
            <person name="Schwarz E.M."/>
            <person name="Hu Y."/>
            <person name="Antoshechkin I."/>
            <person name="Miller M.M."/>
            <person name="Sternberg P.W."/>
            <person name="Aroian R.V."/>
        </authorList>
    </citation>
    <scope>NUCLEOTIDE SEQUENCE</scope>
    <source>
        <strain evidence="3">HY135</strain>
    </source>
</reference>
<proteinExistence type="predicted"/>
<accession>A0A016TBN5</accession>
<dbReference type="EMBL" id="JARK01001454">
    <property type="protein sequence ID" value="EYC00096.1"/>
    <property type="molecule type" value="Genomic_DNA"/>
</dbReference>
<evidence type="ECO:0000313" key="2">
    <source>
        <dbReference type="EMBL" id="EYC00096.1"/>
    </source>
</evidence>
<protein>
    <submittedName>
        <fullName evidence="2">Uncharacterized protein</fullName>
    </submittedName>
</protein>
<feature type="compositionally biased region" description="Polar residues" evidence="1">
    <location>
        <begin position="61"/>
        <end position="71"/>
    </location>
</feature>